<dbReference type="InterPro" id="IPR037149">
    <property type="entry name" value="PA_heptamer_dom_sf"/>
</dbReference>
<dbReference type="Gene3D" id="2.60.120.260">
    <property type="entry name" value="Galactose-binding domain-like"/>
    <property type="match status" value="1"/>
</dbReference>
<sequence length="976" mass="109115">MNIKSVYKCIATTVLLSQIMSPSILHAQEVSDKAESGVVTQPENKRTGLMGYYYNDSNFSELVMMTPEKNGELKIIKEDHGELLPEGKRNIQSIRWIGYIKPSEDGEYIFSTSSDQNIVMQIDGKTVINQSPMENKIELDKDKLYEIRLEYRQDENGKHQNLSDLKLFWSRTNSDKIVIPEENLVLPNFAPGENKTKLIPETHSFDDNSIPDTADLCLDTDDDSIPDYWETNGFTIKGNKFVEWTDDLAKKGYIKYVSNPMTAYTTGDPYTDFEKSAGQMPAAVAKEAHNPLVAAFPAVGVKMEKMIISENKDYTNAEEHAMSSNQSSGTTVGTEVHVGVSENYGITGGVSASFSHSNTTENTISKSNGNTIHLNEADAAFTNLNVRYYNSGTAPIYRVAPTTSFVLGGETIGSFTAQANQIGNDLNPGDTYPNKELHALSLNTMDQFNAQPIKMNRQQLERLRAGAPVKLETPQVAGKYAKVLSNGDISVAGDWAPKLGQIENKTADIILNTGDTVKEEKVAAREYNNPEDKTPELTLADALKLAFGAKEENGKLTFNGHNISEHSVELFYDENTKKEMKKQLEKMSNKNMYDIKLTPKMKIVIKTPTILESGTDSNIDWETTNTNQPGLDDVGYSTANIGYGILKSKLEPNTSYVLSAYFKGTKHEKEIEFGIGSGKGDYAVNQKFELSQGGNWKKVELKFTTGDDVSKFNTVRVKNDRNDETRQVYFDNIAITKLGKAEKKFDGVSEDYIKEAHTFKSVHSDKKNGTNYINSINLNVNKPIKWKYKVKMNGKEVGDLKNISEPDANGVIKINFLDLNNGSGFLSTDHIEVYAVKEGLRPVKIAENHKYNMEAILKFKNAGESGMIEPYGDIRFINNGEVFEIWKDAIENSSREYTQDQPYKKDITFRTFTPITEESNIRFIANVKEEDYLANQDDILAYGENDPKDSKGLNGNIYFTGDVADDSVNIEYKITK</sequence>
<dbReference type="InterPro" id="IPR035088">
    <property type="entry name" value="PA_Ca-bd"/>
</dbReference>
<dbReference type="Gene3D" id="3.10.20.110">
    <property type="match status" value="1"/>
</dbReference>
<proteinExistence type="predicted"/>
<dbReference type="InterPro" id="IPR037524">
    <property type="entry name" value="PA14/GLEYA"/>
</dbReference>
<dbReference type="SUPFAM" id="SSF56988">
    <property type="entry name" value="Anthrax protective antigen"/>
    <property type="match status" value="1"/>
</dbReference>
<dbReference type="Pfam" id="PF17476">
    <property type="entry name" value="Binary_toxB_3"/>
    <property type="match status" value="1"/>
</dbReference>
<dbReference type="SMART" id="SM00758">
    <property type="entry name" value="PA14"/>
    <property type="match status" value="1"/>
</dbReference>
<dbReference type="PROSITE" id="PS51820">
    <property type="entry name" value="PA14"/>
    <property type="match status" value="1"/>
</dbReference>
<dbReference type="GO" id="GO:0005576">
    <property type="term" value="C:extracellular region"/>
    <property type="evidence" value="ECO:0007669"/>
    <property type="project" value="InterPro"/>
</dbReference>
<evidence type="ECO:0000313" key="4">
    <source>
        <dbReference type="Proteomes" id="UP000031861"/>
    </source>
</evidence>
<dbReference type="Pfam" id="PF17475">
    <property type="entry name" value="Binary_toxB_2"/>
    <property type="match status" value="1"/>
</dbReference>
<feature type="domain" description="PA14" evidence="2">
    <location>
        <begin position="44"/>
        <end position="183"/>
    </location>
</feature>
<dbReference type="Pfam" id="PF07691">
    <property type="entry name" value="PA14"/>
    <property type="match status" value="1"/>
</dbReference>
<keyword evidence="3" id="KW-0614">Plasmid</keyword>
<dbReference type="SUPFAM" id="SSF101542">
    <property type="entry name" value="Fungal immunomodulatory protein, FIP"/>
    <property type="match status" value="1"/>
</dbReference>
<accession>A0AAN0SR85</accession>
<dbReference type="InterPro" id="IPR035331">
    <property type="entry name" value="Binary_toxB_3"/>
</dbReference>
<dbReference type="PRINTS" id="PR01391">
    <property type="entry name" value="BINARYTOXINB"/>
</dbReference>
<dbReference type="InterPro" id="IPR036344">
    <property type="entry name" value="FIP_sf"/>
</dbReference>
<dbReference type="Proteomes" id="UP000031861">
    <property type="component" value="Plasmid pBFI_2"/>
</dbReference>
<dbReference type="InterPro" id="IPR011658">
    <property type="entry name" value="PA14_dom"/>
</dbReference>
<dbReference type="RefSeq" id="WP_001996123.1">
    <property type="nucleotide sequence ID" value="NZ_CP009636.1"/>
</dbReference>
<dbReference type="Gene3D" id="2.60.120.240">
    <property type="entry name" value="Protective antigen, heptamerisation domain"/>
    <property type="match status" value="1"/>
</dbReference>
<feature type="signal peptide" evidence="1">
    <location>
        <begin position="1"/>
        <end position="27"/>
    </location>
</feature>
<protein>
    <submittedName>
        <fullName evidence="3">Clostridial binary toxin B/anthrax toxin PA family protein</fullName>
    </submittedName>
</protein>
<keyword evidence="1" id="KW-0732">Signal</keyword>
<name>A0AAN0SR85_BACCE</name>
<dbReference type="InterPro" id="IPR003896">
    <property type="entry name" value="Bacterial_exotoxin_B"/>
</dbReference>
<dbReference type="Gene3D" id="3.90.182.10">
    <property type="entry name" value="Toxin - Anthrax Protective Antigen,domain 1"/>
    <property type="match status" value="1"/>
</dbReference>
<organism evidence="3 4">
    <name type="scientific">Bacillus cereus 03BB108</name>
    <dbReference type="NCBI Taxonomy" id="451709"/>
    <lineage>
        <taxon>Bacteria</taxon>
        <taxon>Bacillati</taxon>
        <taxon>Bacillota</taxon>
        <taxon>Bacilli</taxon>
        <taxon>Bacillales</taxon>
        <taxon>Bacillaceae</taxon>
        <taxon>Bacillus</taxon>
        <taxon>Bacillus cereus group</taxon>
    </lineage>
</organism>
<geneLocation type="plasmid" evidence="3 4">
    <name>pBFI_2</name>
</geneLocation>
<evidence type="ECO:0000313" key="3">
    <source>
        <dbReference type="EMBL" id="AJI08436.1"/>
    </source>
</evidence>
<gene>
    <name evidence="3" type="ORF">AK40_5841</name>
</gene>
<feature type="chain" id="PRO_5042861152" evidence="1">
    <location>
        <begin position="28"/>
        <end position="976"/>
    </location>
</feature>
<dbReference type="Pfam" id="PF03495">
    <property type="entry name" value="Binary_toxB"/>
    <property type="match status" value="1"/>
</dbReference>
<evidence type="ECO:0000259" key="2">
    <source>
        <dbReference type="PROSITE" id="PS51820"/>
    </source>
</evidence>
<dbReference type="EMBL" id="CP009636">
    <property type="protein sequence ID" value="AJI08436.1"/>
    <property type="molecule type" value="Genomic_DNA"/>
</dbReference>
<dbReference type="InterPro" id="IPR027439">
    <property type="entry name" value="PA_heptamer_dom"/>
</dbReference>
<dbReference type="Gene3D" id="2.60.40.1790">
    <property type="entry name" value="Fungal immunomodulatory protein Fve"/>
    <property type="match status" value="1"/>
</dbReference>
<evidence type="ECO:0000256" key="1">
    <source>
        <dbReference type="SAM" id="SignalP"/>
    </source>
</evidence>
<reference evidence="3 4" key="1">
    <citation type="journal article" date="2015" name="Genome Announc.">
        <title>Complete genome sequences for 35 biothreat assay-relevant bacillus species.</title>
        <authorList>
            <person name="Johnson S.L."/>
            <person name="Daligault H.E."/>
            <person name="Davenport K.W."/>
            <person name="Jaissle J."/>
            <person name="Frey K.G."/>
            <person name="Ladner J.T."/>
            <person name="Broomall S.M."/>
            <person name="Bishop-Lilly K.A."/>
            <person name="Bruce D.C."/>
            <person name="Gibbons H.S."/>
            <person name="Coyne S.R."/>
            <person name="Lo C.C."/>
            <person name="Meincke L."/>
            <person name="Munk A.C."/>
            <person name="Koroleva G.I."/>
            <person name="Rosenzweig C.N."/>
            <person name="Palacios G.F."/>
            <person name="Redden C.L."/>
            <person name="Minogue T.D."/>
            <person name="Chain P.S."/>
        </authorList>
    </citation>
    <scope>NUCLEOTIDE SEQUENCE [LARGE SCALE GENOMIC DNA]</scope>
    <source>
        <strain evidence="3 4">03BB108</strain>
    </source>
</reference>
<dbReference type="InterPro" id="IPR053742">
    <property type="entry name" value="Fungal_ImmunoLectin_sf"/>
</dbReference>
<dbReference type="AlphaFoldDB" id="A0AAN0SR85"/>
<dbReference type="GO" id="GO:0051260">
    <property type="term" value="P:protein homooligomerization"/>
    <property type="evidence" value="ECO:0007669"/>
    <property type="project" value="InterPro"/>
</dbReference>